<protein>
    <submittedName>
        <fullName evidence="13">HlyC/CorC family transporter</fullName>
    </submittedName>
</protein>
<keyword evidence="6 8" id="KW-0129">CBS domain</keyword>
<dbReference type="Proteomes" id="UP000215694">
    <property type="component" value="Unassembled WGS sequence"/>
</dbReference>
<comment type="caution">
    <text evidence="13">The sequence shown here is derived from an EMBL/GenBank/DDBJ whole genome shotgun (WGS) entry which is preliminary data.</text>
</comment>
<name>A0A371J2Q7_9FIRM</name>
<dbReference type="Pfam" id="PF00571">
    <property type="entry name" value="CBS"/>
    <property type="match status" value="2"/>
</dbReference>
<evidence type="ECO:0000256" key="3">
    <source>
        <dbReference type="ARBA" id="ARBA00022692"/>
    </source>
</evidence>
<dbReference type="CDD" id="cd04590">
    <property type="entry name" value="CBS_pair_CorC_HlyC_assoc"/>
    <property type="match status" value="1"/>
</dbReference>
<evidence type="ECO:0000259" key="11">
    <source>
        <dbReference type="PROSITE" id="PS51371"/>
    </source>
</evidence>
<evidence type="ECO:0000256" key="1">
    <source>
        <dbReference type="ARBA" id="ARBA00004141"/>
    </source>
</evidence>
<dbReference type="Gene3D" id="3.10.580.10">
    <property type="entry name" value="CBS-domain"/>
    <property type="match status" value="1"/>
</dbReference>
<dbReference type="Pfam" id="PF03471">
    <property type="entry name" value="CorC_HlyC"/>
    <property type="match status" value="1"/>
</dbReference>
<sequence length="436" mass="49249">MNNLDSDLGRIIPQLILIALLTAINGFFASAEMAIVSVNRNKVKKLSEEGNPKAKLLEKLISKPSDFLSTIQIGITLAGFFSSASAATGISGYISNIIRPLNILYYNEISMIGVTLLLSYITLVFGELVPKRIALKKAESIALFSVKFIYFISIIAKPFIKVLTVSTGLVLKLTGNNTLDIEEKVSEEEIRYMVEKCEHDGCIDDDEKQMIYGVFELKDRTAKEIMTSRKDTFLINIDDEIESILDSILDLNYSRVPVYEDSIDNIIGVLYVKDLMVEARKVGFNKIDVRKILNEPFFVPETKRTNELFKVLQINKIHLALLFDEYGGFSGIVTMEDLIEEVMGEIEDEYDLENDSISKLDDKNFIVKGCLSVNDFNDKFNINIKTGDYDTLNGYLITALGEVPTEAFEIELNNIKFKVIKVENRRIEDVRVSFLN</sequence>
<evidence type="ECO:0000256" key="7">
    <source>
        <dbReference type="ARBA" id="ARBA00023136"/>
    </source>
</evidence>
<evidence type="ECO:0000256" key="2">
    <source>
        <dbReference type="ARBA" id="ARBA00006337"/>
    </source>
</evidence>
<dbReference type="Pfam" id="PF01595">
    <property type="entry name" value="CNNM"/>
    <property type="match status" value="1"/>
</dbReference>
<feature type="transmembrane region" description="Helical" evidence="10">
    <location>
        <begin position="67"/>
        <end position="94"/>
    </location>
</feature>
<evidence type="ECO:0000256" key="8">
    <source>
        <dbReference type="PROSITE-ProRule" id="PRU00703"/>
    </source>
</evidence>
<dbReference type="SUPFAM" id="SSF54631">
    <property type="entry name" value="CBS-domain pair"/>
    <property type="match status" value="1"/>
</dbReference>
<reference evidence="13 14" key="1">
    <citation type="journal article" date="2017" name="Genome Announc.">
        <title>Draft Genome Sequence of Romboutsia weinsteinii sp. nov. Strain CCRI-19649(T) Isolated from Surface Water.</title>
        <authorList>
            <person name="Maheux A.F."/>
            <person name="Boudreau D.K."/>
            <person name="Berube E."/>
            <person name="Boissinot M."/>
            <person name="Cantin P."/>
            <person name="Raymond F."/>
            <person name="Corbeil J."/>
            <person name="Omar R.F."/>
            <person name="Bergeron M.G."/>
        </authorList>
    </citation>
    <scope>NUCLEOTIDE SEQUENCE [LARGE SCALE GENOMIC DNA]</scope>
    <source>
        <strain evidence="13 14">CCRI-19649</strain>
    </source>
</reference>
<dbReference type="PANTHER" id="PTHR22777">
    <property type="entry name" value="HEMOLYSIN-RELATED"/>
    <property type="match status" value="1"/>
</dbReference>
<dbReference type="PROSITE" id="PS51371">
    <property type="entry name" value="CBS"/>
    <property type="match status" value="2"/>
</dbReference>
<evidence type="ECO:0000256" key="6">
    <source>
        <dbReference type="ARBA" id="ARBA00023122"/>
    </source>
</evidence>
<dbReference type="InterPro" id="IPR005170">
    <property type="entry name" value="Transptr-assoc_dom"/>
</dbReference>
<keyword evidence="5 9" id="KW-1133">Transmembrane helix</keyword>
<dbReference type="FunFam" id="3.10.580.10:FF:000002">
    <property type="entry name" value="Magnesium/cobalt efflux protein CorC"/>
    <property type="match status" value="1"/>
</dbReference>
<evidence type="ECO:0000256" key="4">
    <source>
        <dbReference type="ARBA" id="ARBA00022737"/>
    </source>
</evidence>
<feature type="transmembrane region" description="Helical" evidence="10">
    <location>
        <begin position="141"/>
        <end position="160"/>
    </location>
</feature>
<dbReference type="RefSeq" id="WP_094368062.1">
    <property type="nucleotide sequence ID" value="NZ_NOJY02000018.1"/>
</dbReference>
<gene>
    <name evidence="13" type="ORF">CHL78_011470</name>
</gene>
<evidence type="ECO:0000256" key="9">
    <source>
        <dbReference type="PROSITE-ProRule" id="PRU01193"/>
    </source>
</evidence>
<dbReference type="OrthoDB" id="9798188at2"/>
<dbReference type="InterPro" id="IPR046342">
    <property type="entry name" value="CBS_dom_sf"/>
</dbReference>
<evidence type="ECO:0000313" key="14">
    <source>
        <dbReference type="Proteomes" id="UP000215694"/>
    </source>
</evidence>
<evidence type="ECO:0000256" key="5">
    <source>
        <dbReference type="ARBA" id="ARBA00022989"/>
    </source>
</evidence>
<dbReference type="SUPFAM" id="SSF56176">
    <property type="entry name" value="FAD-binding/transporter-associated domain-like"/>
    <property type="match status" value="1"/>
</dbReference>
<dbReference type="GO" id="GO:0050660">
    <property type="term" value="F:flavin adenine dinucleotide binding"/>
    <property type="evidence" value="ECO:0007669"/>
    <property type="project" value="InterPro"/>
</dbReference>
<feature type="domain" description="CNNM transmembrane" evidence="12">
    <location>
        <begin position="7"/>
        <end position="207"/>
    </location>
</feature>
<evidence type="ECO:0000259" key="12">
    <source>
        <dbReference type="PROSITE" id="PS51846"/>
    </source>
</evidence>
<dbReference type="Gene3D" id="3.30.465.10">
    <property type="match status" value="1"/>
</dbReference>
<evidence type="ECO:0000256" key="10">
    <source>
        <dbReference type="SAM" id="Phobius"/>
    </source>
</evidence>
<feature type="transmembrane region" description="Helical" evidence="10">
    <location>
        <begin position="12"/>
        <end position="36"/>
    </location>
</feature>
<dbReference type="GO" id="GO:0005886">
    <property type="term" value="C:plasma membrane"/>
    <property type="evidence" value="ECO:0007669"/>
    <property type="project" value="TreeGrafter"/>
</dbReference>
<dbReference type="AlphaFoldDB" id="A0A371J2Q7"/>
<dbReference type="InterPro" id="IPR044751">
    <property type="entry name" value="Ion_transp-like_CBS"/>
</dbReference>
<dbReference type="EMBL" id="NOJY02000018">
    <property type="protein sequence ID" value="RDY26948.1"/>
    <property type="molecule type" value="Genomic_DNA"/>
</dbReference>
<keyword evidence="3 9" id="KW-0812">Transmembrane</keyword>
<dbReference type="InterPro" id="IPR000644">
    <property type="entry name" value="CBS_dom"/>
</dbReference>
<feature type="domain" description="CBS" evidence="11">
    <location>
        <begin position="226"/>
        <end position="287"/>
    </location>
</feature>
<dbReference type="PANTHER" id="PTHR22777:SF17">
    <property type="entry name" value="UPF0053 PROTEIN SLL0260"/>
    <property type="match status" value="1"/>
</dbReference>
<dbReference type="InterPro" id="IPR036318">
    <property type="entry name" value="FAD-bd_PCMH-like_sf"/>
</dbReference>
<comment type="subcellular location">
    <subcellularLocation>
        <location evidence="1">Membrane</location>
        <topology evidence="1">Multi-pass membrane protein</topology>
    </subcellularLocation>
</comment>
<feature type="transmembrane region" description="Helical" evidence="10">
    <location>
        <begin position="109"/>
        <end position="129"/>
    </location>
</feature>
<dbReference type="InterPro" id="IPR002550">
    <property type="entry name" value="CNNM"/>
</dbReference>
<keyword evidence="14" id="KW-1185">Reference proteome</keyword>
<accession>A0A371J2Q7</accession>
<dbReference type="InterPro" id="IPR016169">
    <property type="entry name" value="FAD-bd_PCMH_sub2"/>
</dbReference>
<proteinExistence type="inferred from homology"/>
<comment type="similarity">
    <text evidence="2">Belongs to the UPF0053 family.</text>
</comment>
<feature type="domain" description="CBS" evidence="11">
    <location>
        <begin position="292"/>
        <end position="349"/>
    </location>
</feature>
<keyword evidence="4" id="KW-0677">Repeat</keyword>
<evidence type="ECO:0000313" key="13">
    <source>
        <dbReference type="EMBL" id="RDY26948.1"/>
    </source>
</evidence>
<dbReference type="PROSITE" id="PS51846">
    <property type="entry name" value="CNNM"/>
    <property type="match status" value="1"/>
</dbReference>
<dbReference type="SMART" id="SM01091">
    <property type="entry name" value="CorC_HlyC"/>
    <property type="match status" value="1"/>
</dbReference>
<organism evidence="13 14">
    <name type="scientific">Romboutsia weinsteinii</name>
    <dbReference type="NCBI Taxonomy" id="2020949"/>
    <lineage>
        <taxon>Bacteria</taxon>
        <taxon>Bacillati</taxon>
        <taxon>Bacillota</taxon>
        <taxon>Clostridia</taxon>
        <taxon>Peptostreptococcales</taxon>
        <taxon>Peptostreptococcaceae</taxon>
        <taxon>Romboutsia</taxon>
    </lineage>
</organism>
<keyword evidence="7 9" id="KW-0472">Membrane</keyword>